<keyword evidence="4" id="KW-1185">Reference proteome</keyword>
<reference evidence="3" key="1">
    <citation type="journal article" date="2020" name="Stud. Mycol.">
        <title>101 Dothideomycetes genomes: a test case for predicting lifestyles and emergence of pathogens.</title>
        <authorList>
            <person name="Haridas S."/>
            <person name="Albert R."/>
            <person name="Binder M."/>
            <person name="Bloem J."/>
            <person name="Labutti K."/>
            <person name="Salamov A."/>
            <person name="Andreopoulos B."/>
            <person name="Baker S."/>
            <person name="Barry K."/>
            <person name="Bills G."/>
            <person name="Bluhm B."/>
            <person name="Cannon C."/>
            <person name="Castanera R."/>
            <person name="Culley D."/>
            <person name="Daum C."/>
            <person name="Ezra D."/>
            <person name="Gonzalez J."/>
            <person name="Henrissat B."/>
            <person name="Kuo A."/>
            <person name="Liang C."/>
            <person name="Lipzen A."/>
            <person name="Lutzoni F."/>
            <person name="Magnuson J."/>
            <person name="Mondo S."/>
            <person name="Nolan M."/>
            <person name="Ohm R."/>
            <person name="Pangilinan J."/>
            <person name="Park H.-J."/>
            <person name="Ramirez L."/>
            <person name="Alfaro M."/>
            <person name="Sun H."/>
            <person name="Tritt A."/>
            <person name="Yoshinaga Y."/>
            <person name="Zwiers L.-H."/>
            <person name="Turgeon B."/>
            <person name="Goodwin S."/>
            <person name="Spatafora J."/>
            <person name="Crous P."/>
            <person name="Grigoriev I."/>
        </authorList>
    </citation>
    <scope>NUCLEOTIDE SEQUENCE</scope>
    <source>
        <strain evidence="3">Tuck. ex Michener</strain>
    </source>
</reference>
<sequence>MAFGAGLTMLVIYLTGHWASKGTSPPISIRNPLGNPQDAPDIHTILFGCPADLNQTHHCEQIPNWNASQGVPGPRNPMLPNSQGADQARWFVNHSIVDDIANVTAVSKYPQTIFFAQFTQNGSVEKIEPSTWSGGNLPLANNSQESIGPFQEVMPLTSPRPSEHERRGEDFRKDHNISDDHIASNLTEAKLSKHHGHRHNCTDKDSSSLPLTNSRWIPL</sequence>
<proteinExistence type="predicted"/>
<evidence type="ECO:0000256" key="2">
    <source>
        <dbReference type="SAM" id="SignalP"/>
    </source>
</evidence>
<keyword evidence="2" id="KW-0732">Signal</keyword>
<feature type="compositionally biased region" description="Basic and acidic residues" evidence="1">
    <location>
        <begin position="161"/>
        <end position="182"/>
    </location>
</feature>
<dbReference type="Proteomes" id="UP000800092">
    <property type="component" value="Unassembled WGS sequence"/>
</dbReference>
<feature type="region of interest" description="Disordered" evidence="1">
    <location>
        <begin position="152"/>
        <end position="219"/>
    </location>
</feature>
<dbReference type="AlphaFoldDB" id="A0A6A6H7U0"/>
<protein>
    <submittedName>
        <fullName evidence="3">Uncharacterized protein</fullName>
    </submittedName>
</protein>
<feature type="chain" id="PRO_5025362644" evidence="2">
    <location>
        <begin position="20"/>
        <end position="219"/>
    </location>
</feature>
<evidence type="ECO:0000256" key="1">
    <source>
        <dbReference type="SAM" id="MobiDB-lite"/>
    </source>
</evidence>
<name>A0A6A6H7U0_VIRVR</name>
<feature type="compositionally biased region" description="Polar residues" evidence="1">
    <location>
        <begin position="207"/>
        <end position="219"/>
    </location>
</feature>
<dbReference type="EMBL" id="ML991802">
    <property type="protein sequence ID" value="KAF2233908.1"/>
    <property type="molecule type" value="Genomic_DNA"/>
</dbReference>
<gene>
    <name evidence="3" type="ORF">EV356DRAFT_502826</name>
</gene>
<evidence type="ECO:0000313" key="4">
    <source>
        <dbReference type="Proteomes" id="UP000800092"/>
    </source>
</evidence>
<feature type="signal peptide" evidence="2">
    <location>
        <begin position="1"/>
        <end position="19"/>
    </location>
</feature>
<feature type="non-terminal residue" evidence="3">
    <location>
        <position position="219"/>
    </location>
</feature>
<organism evidence="3 4">
    <name type="scientific">Viridothelium virens</name>
    <name type="common">Speckled blister lichen</name>
    <name type="synonym">Trypethelium virens</name>
    <dbReference type="NCBI Taxonomy" id="1048519"/>
    <lineage>
        <taxon>Eukaryota</taxon>
        <taxon>Fungi</taxon>
        <taxon>Dikarya</taxon>
        <taxon>Ascomycota</taxon>
        <taxon>Pezizomycotina</taxon>
        <taxon>Dothideomycetes</taxon>
        <taxon>Dothideomycetes incertae sedis</taxon>
        <taxon>Trypetheliales</taxon>
        <taxon>Trypetheliaceae</taxon>
        <taxon>Viridothelium</taxon>
    </lineage>
</organism>
<evidence type="ECO:0000313" key="3">
    <source>
        <dbReference type="EMBL" id="KAF2233908.1"/>
    </source>
</evidence>
<accession>A0A6A6H7U0</accession>